<sequence length="95" mass="11257">MIRGISQEVDMFTLRIHPLRLMLPNVRFGVAPVHHRTAVVDLPGLTWRGRFDAGQRTIAAWLHRPRDRRTRQPRFHGAHESLFRESAMEREMHRL</sequence>
<dbReference type="Proteomes" id="UP000032221">
    <property type="component" value="Unassembled WGS sequence"/>
</dbReference>
<evidence type="ECO:0000313" key="2">
    <source>
        <dbReference type="Proteomes" id="UP000032221"/>
    </source>
</evidence>
<dbReference type="AlphaFoldDB" id="A0A0D1JTJ6"/>
<proteinExistence type="predicted"/>
<comment type="caution">
    <text evidence="1">The sequence shown here is derived from an EMBL/GenBank/DDBJ whole genome shotgun (WGS) entry which is preliminary data.</text>
</comment>
<keyword evidence="2" id="KW-1185">Reference proteome</keyword>
<accession>A0A0D1JTJ6</accession>
<reference evidence="1 2" key="1">
    <citation type="submission" date="2015-01" db="EMBL/GenBank/DDBJ databases">
        <title>Genome sequence of Mycobacterium llatzerense and Mycobacterium immunogenum recovered from brain abscess.</title>
        <authorList>
            <person name="Greninger A.L."/>
            <person name="Langelier C."/>
            <person name="Cunningham G."/>
            <person name="Chiu C.Y."/>
            <person name="Miller S."/>
        </authorList>
    </citation>
    <scope>NUCLEOTIDE SEQUENCE [LARGE SCALE GENOMIC DNA]</scope>
    <source>
        <strain evidence="1 2">CLUC14</strain>
    </source>
</reference>
<gene>
    <name evidence="1" type="ORF">TL10_16700</name>
</gene>
<evidence type="ECO:0000313" key="1">
    <source>
        <dbReference type="EMBL" id="KIU15919.1"/>
    </source>
</evidence>
<dbReference type="PATRIC" id="fig|280871.6.peg.3464"/>
<organism evidence="1 2">
    <name type="scientific">Mycolicibacterium llatzerense</name>
    <dbReference type="NCBI Taxonomy" id="280871"/>
    <lineage>
        <taxon>Bacteria</taxon>
        <taxon>Bacillati</taxon>
        <taxon>Actinomycetota</taxon>
        <taxon>Actinomycetes</taxon>
        <taxon>Mycobacteriales</taxon>
        <taxon>Mycobacteriaceae</taxon>
        <taxon>Mycolicibacterium</taxon>
    </lineage>
</organism>
<name>A0A0D1JTJ6_9MYCO</name>
<protein>
    <submittedName>
        <fullName evidence="1">Uncharacterized protein</fullName>
    </submittedName>
</protein>
<dbReference type="EMBL" id="JXST01000022">
    <property type="protein sequence ID" value="KIU15919.1"/>
    <property type="molecule type" value="Genomic_DNA"/>
</dbReference>